<dbReference type="EMBL" id="KZ613961">
    <property type="protein sequence ID" value="PMD31720.1"/>
    <property type="molecule type" value="Genomic_DNA"/>
</dbReference>
<evidence type="ECO:0000259" key="1">
    <source>
        <dbReference type="Pfam" id="PF24494"/>
    </source>
</evidence>
<reference evidence="2 3" key="1">
    <citation type="submission" date="2016-04" db="EMBL/GenBank/DDBJ databases">
        <title>A degradative enzymes factory behind the ericoid mycorrhizal symbiosis.</title>
        <authorList>
            <consortium name="DOE Joint Genome Institute"/>
            <person name="Martino E."/>
            <person name="Morin E."/>
            <person name="Grelet G."/>
            <person name="Kuo A."/>
            <person name="Kohler A."/>
            <person name="Daghino S."/>
            <person name="Barry K."/>
            <person name="Choi C."/>
            <person name="Cichocki N."/>
            <person name="Clum A."/>
            <person name="Copeland A."/>
            <person name="Hainaut M."/>
            <person name="Haridas S."/>
            <person name="Labutti K."/>
            <person name="Lindquist E."/>
            <person name="Lipzen A."/>
            <person name="Khouja H.-R."/>
            <person name="Murat C."/>
            <person name="Ohm R."/>
            <person name="Olson A."/>
            <person name="Spatafora J."/>
            <person name="Veneault-Fourrey C."/>
            <person name="Henrissat B."/>
            <person name="Grigoriev I."/>
            <person name="Martin F."/>
            <person name="Perotto S."/>
        </authorList>
    </citation>
    <scope>NUCLEOTIDE SEQUENCE [LARGE SCALE GENOMIC DNA]</scope>
    <source>
        <strain evidence="2 3">F</strain>
    </source>
</reference>
<accession>A0A2J6QZM9</accession>
<dbReference type="Proteomes" id="UP000235786">
    <property type="component" value="Unassembled WGS sequence"/>
</dbReference>
<gene>
    <name evidence="2" type="ORF">L207DRAFT_519073</name>
</gene>
<proteinExistence type="predicted"/>
<sequence>MEDSIYRYRFSTPHSAGHLQSLKVQLRYPRQPLTPAQLMIEFELHRFLDNKIPTALVSTTKDIVRALKGAYDAHRIKGEDMKDVYLTIINIPGPGSERPDPDLRVHSAVQLARVRGLDEESQRLFKDEYLFEWEIPQRYVVHMVSLQTLHDRGFAMEPYRISDARGTIELRKRIYEADASRKHLTPCFKCAVHICADGRDLRLDPEVYVQEGCWNPWLRERLGQDFGRSYRWKTACLSKVHINREPSGQLRVAIMVISKRHIKEAYDIVTGELRSRLQQAMSNNDKHLSTLIREELEEMEPWLNEEINRVNQTYQVRDV</sequence>
<dbReference type="AlphaFoldDB" id="A0A2J6QZM9"/>
<keyword evidence="3" id="KW-1185">Reference proteome</keyword>
<evidence type="ECO:0000313" key="3">
    <source>
        <dbReference type="Proteomes" id="UP000235786"/>
    </source>
</evidence>
<dbReference type="Pfam" id="PF24494">
    <property type="entry name" value="DUF7587"/>
    <property type="match status" value="1"/>
</dbReference>
<feature type="domain" description="DUF7587" evidence="1">
    <location>
        <begin position="8"/>
        <end position="149"/>
    </location>
</feature>
<dbReference type="InterPro" id="IPR056009">
    <property type="entry name" value="DUF7587"/>
</dbReference>
<dbReference type="OrthoDB" id="3783227at2759"/>
<evidence type="ECO:0000313" key="2">
    <source>
        <dbReference type="EMBL" id="PMD31720.1"/>
    </source>
</evidence>
<name>A0A2J6QZM9_HYAVF</name>
<protein>
    <recommendedName>
        <fullName evidence="1">DUF7587 domain-containing protein</fullName>
    </recommendedName>
</protein>
<organism evidence="2 3">
    <name type="scientific">Hyaloscypha variabilis (strain UAMH 11265 / GT02V1 / F)</name>
    <name type="common">Meliniomyces variabilis</name>
    <dbReference type="NCBI Taxonomy" id="1149755"/>
    <lineage>
        <taxon>Eukaryota</taxon>
        <taxon>Fungi</taxon>
        <taxon>Dikarya</taxon>
        <taxon>Ascomycota</taxon>
        <taxon>Pezizomycotina</taxon>
        <taxon>Leotiomycetes</taxon>
        <taxon>Helotiales</taxon>
        <taxon>Hyaloscyphaceae</taxon>
        <taxon>Hyaloscypha</taxon>
        <taxon>Hyaloscypha variabilis</taxon>
    </lineage>
</organism>